<comment type="caution">
    <text evidence="2">The sequence shown here is derived from an EMBL/GenBank/DDBJ whole genome shotgun (WGS) entry which is preliminary data.</text>
</comment>
<dbReference type="EMBL" id="JAUTDP010000002">
    <property type="protein sequence ID" value="KAK3401621.1"/>
    <property type="molecule type" value="Genomic_DNA"/>
</dbReference>
<evidence type="ECO:0000313" key="3">
    <source>
        <dbReference type="Proteomes" id="UP001281003"/>
    </source>
</evidence>
<protein>
    <submittedName>
        <fullName evidence="2">Uncharacterized protein</fullName>
    </submittedName>
</protein>
<name>A0AAE0PKM1_SORBR</name>
<evidence type="ECO:0000256" key="1">
    <source>
        <dbReference type="SAM" id="Phobius"/>
    </source>
</evidence>
<gene>
    <name evidence="2" type="ORF">B0T20DRAFT_119124</name>
</gene>
<dbReference type="Proteomes" id="UP001281003">
    <property type="component" value="Unassembled WGS sequence"/>
</dbReference>
<proteinExistence type="predicted"/>
<keyword evidence="1" id="KW-0472">Membrane</keyword>
<accession>A0AAE0PKM1</accession>
<organism evidence="2 3">
    <name type="scientific">Sordaria brevicollis</name>
    <dbReference type="NCBI Taxonomy" id="83679"/>
    <lineage>
        <taxon>Eukaryota</taxon>
        <taxon>Fungi</taxon>
        <taxon>Dikarya</taxon>
        <taxon>Ascomycota</taxon>
        <taxon>Pezizomycotina</taxon>
        <taxon>Sordariomycetes</taxon>
        <taxon>Sordariomycetidae</taxon>
        <taxon>Sordariales</taxon>
        <taxon>Sordariaceae</taxon>
        <taxon>Sordaria</taxon>
    </lineage>
</organism>
<keyword evidence="1" id="KW-1133">Transmembrane helix</keyword>
<dbReference type="AlphaFoldDB" id="A0AAE0PKM1"/>
<keyword evidence="3" id="KW-1185">Reference proteome</keyword>
<reference evidence="2" key="1">
    <citation type="journal article" date="2023" name="Mol. Phylogenet. Evol.">
        <title>Genome-scale phylogeny and comparative genomics of the fungal order Sordariales.</title>
        <authorList>
            <person name="Hensen N."/>
            <person name="Bonometti L."/>
            <person name="Westerberg I."/>
            <person name="Brannstrom I.O."/>
            <person name="Guillou S."/>
            <person name="Cros-Aarteil S."/>
            <person name="Calhoun S."/>
            <person name="Haridas S."/>
            <person name="Kuo A."/>
            <person name="Mondo S."/>
            <person name="Pangilinan J."/>
            <person name="Riley R."/>
            <person name="LaButti K."/>
            <person name="Andreopoulos B."/>
            <person name="Lipzen A."/>
            <person name="Chen C."/>
            <person name="Yan M."/>
            <person name="Daum C."/>
            <person name="Ng V."/>
            <person name="Clum A."/>
            <person name="Steindorff A."/>
            <person name="Ohm R.A."/>
            <person name="Martin F."/>
            <person name="Silar P."/>
            <person name="Natvig D.O."/>
            <person name="Lalanne C."/>
            <person name="Gautier V."/>
            <person name="Ament-Velasquez S.L."/>
            <person name="Kruys A."/>
            <person name="Hutchinson M.I."/>
            <person name="Powell A.J."/>
            <person name="Barry K."/>
            <person name="Miller A.N."/>
            <person name="Grigoriev I.V."/>
            <person name="Debuchy R."/>
            <person name="Gladieux P."/>
            <person name="Hiltunen Thoren M."/>
            <person name="Johannesson H."/>
        </authorList>
    </citation>
    <scope>NUCLEOTIDE SEQUENCE</scope>
    <source>
        <strain evidence="2">FGSC 1904</strain>
    </source>
</reference>
<evidence type="ECO:0000313" key="2">
    <source>
        <dbReference type="EMBL" id="KAK3401621.1"/>
    </source>
</evidence>
<feature type="transmembrane region" description="Helical" evidence="1">
    <location>
        <begin position="20"/>
        <end position="38"/>
    </location>
</feature>
<reference evidence="2" key="2">
    <citation type="submission" date="2023-07" db="EMBL/GenBank/DDBJ databases">
        <authorList>
            <consortium name="Lawrence Berkeley National Laboratory"/>
            <person name="Haridas S."/>
            <person name="Hensen N."/>
            <person name="Bonometti L."/>
            <person name="Westerberg I."/>
            <person name="Brannstrom I.O."/>
            <person name="Guillou S."/>
            <person name="Cros-Aarteil S."/>
            <person name="Calhoun S."/>
            <person name="Kuo A."/>
            <person name="Mondo S."/>
            <person name="Pangilinan J."/>
            <person name="Riley R."/>
            <person name="LaButti K."/>
            <person name="Andreopoulos B."/>
            <person name="Lipzen A."/>
            <person name="Chen C."/>
            <person name="Yanf M."/>
            <person name="Daum C."/>
            <person name="Ng V."/>
            <person name="Clum A."/>
            <person name="Steindorff A."/>
            <person name="Ohm R."/>
            <person name="Martin F."/>
            <person name="Silar P."/>
            <person name="Natvig D."/>
            <person name="Lalanne C."/>
            <person name="Gautier V."/>
            <person name="Ament-velasquez S.L."/>
            <person name="Kruys A."/>
            <person name="Hutchinson M.I."/>
            <person name="Powell A.J."/>
            <person name="Barry K."/>
            <person name="Miller A.N."/>
            <person name="Grigoriev I.V."/>
            <person name="Debuchy R."/>
            <person name="Gladieux P."/>
            <person name="Thoren M.H."/>
            <person name="Johannesson H."/>
        </authorList>
    </citation>
    <scope>NUCLEOTIDE SEQUENCE</scope>
    <source>
        <strain evidence="2">FGSC 1904</strain>
    </source>
</reference>
<keyword evidence="1" id="KW-0812">Transmembrane</keyword>
<feature type="transmembrane region" description="Helical" evidence="1">
    <location>
        <begin position="75"/>
        <end position="97"/>
    </location>
</feature>
<sequence length="174" mass="19598">MRVIGTGMRTCSSPFPLGVWLLHFLPSFPSLFIARSWLVNGSSWSMPLDGAVRLDGSVGRSVSNFFFVQLGTSSWFVVGVCVCIFAFTASTASRYLLTSLILLVSDQFNPGSYGEQAIGRIEKEQCGERREKEWEREIVSFSKNQESSEPHFSHQNLLLTREDKHRATIENLSR</sequence>